<dbReference type="PANTHER" id="PTHR21301:SF10">
    <property type="entry name" value="REVERSE TRANSCRIPTASE DOMAIN-CONTAINING PROTEIN"/>
    <property type="match status" value="1"/>
</dbReference>
<gene>
    <name evidence="2" type="ORF">XAT740_LOCUS62796</name>
</gene>
<keyword evidence="3" id="KW-1185">Reference proteome</keyword>
<feature type="domain" description="Helix-turn-helix" evidence="1">
    <location>
        <begin position="71"/>
        <end position="131"/>
    </location>
</feature>
<dbReference type="InterPro" id="IPR058912">
    <property type="entry name" value="HTH_animal"/>
</dbReference>
<comment type="caution">
    <text evidence="2">The sequence shown here is derived from an EMBL/GenBank/DDBJ whole genome shotgun (WGS) entry which is preliminary data.</text>
</comment>
<evidence type="ECO:0000259" key="1">
    <source>
        <dbReference type="Pfam" id="PF26215"/>
    </source>
</evidence>
<dbReference type="AlphaFoldDB" id="A0A816HLA5"/>
<name>A0A816HLA5_ADIRI</name>
<evidence type="ECO:0000313" key="3">
    <source>
        <dbReference type="Proteomes" id="UP000663828"/>
    </source>
</evidence>
<sequence>MYGRYIDDIFMTTDQSIEEMNIQLEKANNKDINIKISTSINTSVHFLDVTVINESGHLRTSIYHKPTTEPYVLPYTSDHPRHIYRNIPYAALLRAARICSNVEDFHSECIRIDMSLLLNKYPAAFITEQFQRFFHLNDAISVSSQLNKDAYQRLHKISLHQSTRREKKLREGP</sequence>
<reference evidence="2" key="1">
    <citation type="submission" date="2021-02" db="EMBL/GenBank/DDBJ databases">
        <authorList>
            <person name="Nowell W R."/>
        </authorList>
    </citation>
    <scope>NUCLEOTIDE SEQUENCE</scope>
</reference>
<dbReference type="Pfam" id="PF26215">
    <property type="entry name" value="HTH_animal"/>
    <property type="match status" value="1"/>
</dbReference>
<accession>A0A816HLA5</accession>
<protein>
    <recommendedName>
        <fullName evidence="1">Helix-turn-helix domain-containing protein</fullName>
    </recommendedName>
</protein>
<proteinExistence type="predicted"/>
<evidence type="ECO:0000313" key="2">
    <source>
        <dbReference type="EMBL" id="CAF1688312.1"/>
    </source>
</evidence>
<dbReference type="EMBL" id="CAJNOR010018230">
    <property type="protein sequence ID" value="CAF1688312.1"/>
    <property type="molecule type" value="Genomic_DNA"/>
</dbReference>
<organism evidence="2 3">
    <name type="scientific">Adineta ricciae</name>
    <name type="common">Rotifer</name>
    <dbReference type="NCBI Taxonomy" id="249248"/>
    <lineage>
        <taxon>Eukaryota</taxon>
        <taxon>Metazoa</taxon>
        <taxon>Spiralia</taxon>
        <taxon>Gnathifera</taxon>
        <taxon>Rotifera</taxon>
        <taxon>Eurotatoria</taxon>
        <taxon>Bdelloidea</taxon>
        <taxon>Adinetida</taxon>
        <taxon>Adinetidae</taxon>
        <taxon>Adineta</taxon>
    </lineage>
</organism>
<dbReference type="Proteomes" id="UP000663828">
    <property type="component" value="Unassembled WGS sequence"/>
</dbReference>
<dbReference type="PANTHER" id="PTHR21301">
    <property type="entry name" value="REVERSE TRANSCRIPTASE"/>
    <property type="match status" value="1"/>
</dbReference>